<sequence length="118" mass="13787">MRETRLRLRSMKKCVNSESLKQILPFVSSNSAMITLRKQLIQNNNQTEVRSTSRHRKVIIMCQTNVKVADSSPLISDRSQDSSDKSTVLKDESRYLKKLIDFQMAEDQKKRRDILDEK</sequence>
<evidence type="ECO:0000313" key="1">
    <source>
        <dbReference type="EMBL" id="CAE0345098.1"/>
    </source>
</evidence>
<proteinExistence type="predicted"/>
<gene>
    <name evidence="1" type="ORF">EHAR0213_LOCUS4007</name>
</gene>
<name>A0A7S3J3W4_9SPIT</name>
<reference evidence="1" key="1">
    <citation type="submission" date="2021-01" db="EMBL/GenBank/DDBJ databases">
        <authorList>
            <person name="Corre E."/>
            <person name="Pelletier E."/>
            <person name="Niang G."/>
            <person name="Scheremetjew M."/>
            <person name="Finn R."/>
            <person name="Kale V."/>
            <person name="Holt S."/>
            <person name="Cochrane G."/>
            <person name="Meng A."/>
            <person name="Brown T."/>
            <person name="Cohen L."/>
        </authorList>
    </citation>
    <scope>NUCLEOTIDE SEQUENCE</scope>
    <source>
        <strain evidence="1">FSP1.4</strain>
    </source>
</reference>
<accession>A0A7S3J3W4</accession>
<dbReference type="AlphaFoldDB" id="A0A7S3J3W4"/>
<dbReference type="EMBL" id="HBII01009410">
    <property type="protein sequence ID" value="CAE0345098.1"/>
    <property type="molecule type" value="Transcribed_RNA"/>
</dbReference>
<protein>
    <submittedName>
        <fullName evidence="1">Uncharacterized protein</fullName>
    </submittedName>
</protein>
<organism evidence="1">
    <name type="scientific">Euplotes harpa</name>
    <dbReference type="NCBI Taxonomy" id="151035"/>
    <lineage>
        <taxon>Eukaryota</taxon>
        <taxon>Sar</taxon>
        <taxon>Alveolata</taxon>
        <taxon>Ciliophora</taxon>
        <taxon>Intramacronucleata</taxon>
        <taxon>Spirotrichea</taxon>
        <taxon>Hypotrichia</taxon>
        <taxon>Euplotida</taxon>
        <taxon>Euplotidae</taxon>
        <taxon>Euplotes</taxon>
    </lineage>
</organism>